<evidence type="ECO:0000313" key="2">
    <source>
        <dbReference type="Proteomes" id="UP000266497"/>
    </source>
</evidence>
<sequence length="119" mass="13925">MIQIYLVKWLKGFLSGKLHSCFTPSGLTPFRLSRCIVYHPFIAPSVLPSAFQRILPFLYSFNATHPVHSCHRRLVFQTQRWTAALDSVALKCISYKILPFCERVIFRKKRRKSLIRQSL</sequence>
<proteinExistence type="predicted"/>
<accession>A0A395VGR8</accession>
<name>A0A395VGR8_PHOVU</name>
<evidence type="ECO:0000313" key="1">
    <source>
        <dbReference type="EMBL" id="RGR39651.1"/>
    </source>
</evidence>
<dbReference type="AlphaFoldDB" id="A0A395VGR8"/>
<gene>
    <name evidence="1" type="ORF">DWY53_10630</name>
</gene>
<protein>
    <submittedName>
        <fullName evidence="1">Uncharacterized protein</fullName>
    </submittedName>
</protein>
<dbReference type="Proteomes" id="UP000266497">
    <property type="component" value="Unassembled WGS sequence"/>
</dbReference>
<dbReference type="EMBL" id="QRUD01000026">
    <property type="protein sequence ID" value="RGR39651.1"/>
    <property type="molecule type" value="Genomic_DNA"/>
</dbReference>
<comment type="caution">
    <text evidence="1">The sequence shown here is derived from an EMBL/GenBank/DDBJ whole genome shotgun (WGS) entry which is preliminary data.</text>
</comment>
<organism evidence="1 2">
    <name type="scientific">Phocaeicola vulgatus</name>
    <name type="common">Bacteroides vulgatus</name>
    <dbReference type="NCBI Taxonomy" id="821"/>
    <lineage>
        <taxon>Bacteria</taxon>
        <taxon>Pseudomonadati</taxon>
        <taxon>Bacteroidota</taxon>
        <taxon>Bacteroidia</taxon>
        <taxon>Bacteroidales</taxon>
        <taxon>Bacteroidaceae</taxon>
        <taxon>Phocaeicola</taxon>
    </lineage>
</organism>
<reference evidence="1 2" key="1">
    <citation type="submission" date="2018-08" db="EMBL/GenBank/DDBJ databases">
        <title>A genome reference for cultivated species of the human gut microbiota.</title>
        <authorList>
            <person name="Zou Y."/>
            <person name="Xue W."/>
            <person name="Luo G."/>
        </authorList>
    </citation>
    <scope>NUCLEOTIDE SEQUENCE [LARGE SCALE GENOMIC DNA]</scope>
    <source>
        <strain evidence="1 2">AF25-30LB</strain>
    </source>
</reference>